<dbReference type="PANTHER" id="PTHR47926">
    <property type="entry name" value="PENTATRICOPEPTIDE REPEAT-CONTAINING PROTEIN"/>
    <property type="match status" value="1"/>
</dbReference>
<dbReference type="GeneID" id="107432951"/>
<dbReference type="GO" id="GO:0009451">
    <property type="term" value="P:RNA modification"/>
    <property type="evidence" value="ECO:0007669"/>
    <property type="project" value="InterPro"/>
</dbReference>
<dbReference type="InterPro" id="IPR002885">
    <property type="entry name" value="PPR_rpt"/>
</dbReference>
<dbReference type="FunFam" id="1.25.40.10:FF:000090">
    <property type="entry name" value="Pentatricopeptide repeat-containing protein, chloroplastic"/>
    <property type="match status" value="1"/>
</dbReference>
<name>A0A6P6GMP5_ZIZJJ</name>
<dbReference type="Pfam" id="PF20431">
    <property type="entry name" value="E_motif"/>
    <property type="match status" value="1"/>
</dbReference>
<dbReference type="Pfam" id="PF01535">
    <property type="entry name" value="PPR"/>
    <property type="match status" value="2"/>
</dbReference>
<feature type="repeat" description="PPR" evidence="2">
    <location>
        <begin position="445"/>
        <end position="479"/>
    </location>
</feature>
<dbReference type="Gene3D" id="1.25.40.10">
    <property type="entry name" value="Tetratricopeptide repeat domain"/>
    <property type="match status" value="4"/>
</dbReference>
<dbReference type="Pfam" id="PF20430">
    <property type="entry name" value="Eplus_motif"/>
    <property type="match status" value="1"/>
</dbReference>
<dbReference type="Pfam" id="PF13041">
    <property type="entry name" value="PPR_2"/>
    <property type="match status" value="3"/>
</dbReference>
<protein>
    <submittedName>
        <fullName evidence="3">Pentatricopeptide repeat-containing protein At2g46050, mitochondrial</fullName>
    </submittedName>
</protein>
<feature type="repeat" description="PPR" evidence="2">
    <location>
        <begin position="344"/>
        <end position="378"/>
    </location>
</feature>
<evidence type="ECO:0000313" key="3">
    <source>
        <dbReference type="RefSeq" id="XP_015899661.3"/>
    </source>
</evidence>
<feature type="repeat" description="PPR" evidence="2">
    <location>
        <begin position="243"/>
        <end position="277"/>
    </location>
</feature>
<proteinExistence type="predicted"/>
<dbReference type="PANTHER" id="PTHR47926:SF511">
    <property type="entry name" value="PENTATRICOPEPTIDE REPEAT-CONTAINING PROTEIN"/>
    <property type="match status" value="1"/>
</dbReference>
<dbReference type="SMR" id="A0A6P6GMP5"/>
<gene>
    <name evidence="3" type="primary">LOC107432951</name>
</gene>
<dbReference type="KEGG" id="zju:107432951"/>
<dbReference type="FunFam" id="1.25.40.10:FF:000642">
    <property type="entry name" value="Pentatricopeptide repeat-containing protein mitochondrial"/>
    <property type="match status" value="1"/>
</dbReference>
<dbReference type="GO" id="GO:0003723">
    <property type="term" value="F:RNA binding"/>
    <property type="evidence" value="ECO:0007669"/>
    <property type="project" value="InterPro"/>
</dbReference>
<dbReference type="FunFam" id="1.25.40.10:FF:000396">
    <property type="entry name" value="Pentatricopeptide repeat-containing protein At2g36730"/>
    <property type="match status" value="1"/>
</dbReference>
<dbReference type="InterPro" id="IPR046960">
    <property type="entry name" value="PPR_At4g14850-like_plant"/>
</dbReference>
<dbReference type="AlphaFoldDB" id="A0A6P6GMP5"/>
<evidence type="ECO:0000256" key="2">
    <source>
        <dbReference type="PROSITE-ProRule" id="PRU00708"/>
    </source>
</evidence>
<dbReference type="InterPro" id="IPR046849">
    <property type="entry name" value="E2_motif"/>
</dbReference>
<dbReference type="RefSeq" id="XP_015899661.3">
    <property type="nucleotide sequence ID" value="XM_016044175.4"/>
</dbReference>
<dbReference type="InterPro" id="IPR011990">
    <property type="entry name" value="TPR-like_helical_dom_sf"/>
</dbReference>
<dbReference type="InterPro" id="IPR046848">
    <property type="entry name" value="E_motif"/>
</dbReference>
<dbReference type="PROSITE" id="PS51375">
    <property type="entry name" value="PPR"/>
    <property type="match status" value="3"/>
</dbReference>
<sequence length="678" mass="76053">MLSSCRSSSIPTVHFKRQLTFPPNPRSFFNRANVNATEQVDPHQPPTCLPLNPLRALMPAYESSYFHDPHWVHSLCSNALKISAKMGFLCEGKQLHGHLVKLGLCTLSLQHRILCLYVRCKEFGDAHRLLGEMTVRNVVAWNTVICGVVDDRSHCKSNSYMGFYFFRRMLLETVHPDNITFNGLIRTCIELNDIEIGRQLHCFIVKLGFDSNCFVVTALVDLYAKSGLVEYARLAFEYVLYKDLVLWNVMVHCYASNHLAKETFGIFKSMQLEGVKVDEFTFCSLLNLCGNLGSCDLGKQIHGVVVRQSFDLDVVVASTIVDMYAKNEDIGDARRAFDMISIRKVVSWNTMIVAYGQHGEGKEAIRLFQKMLHEDFYPDELTLASIVSSCGDLSVISELTQVHAYIIKSGFQSFPSNANALIDAYSKCGCIVNASQCFSSILDPDLFTWTSLICAYAFHGLAKEATECFEKMLIYGIRPDGITFLGVLSACIHGGLIHKGLHYFKTMIDEYCIPPDSEHYTCLIDLIGRSGLLDEAFNVLTLMPTEAGPDTLGAFLGACKVHGNVGLAKWAAEKLFALEPNKPTNYILMSNTYSSEGHWTDVARIRKTMRNSCDHKAPGCSWVEITGDVHTFVSRDKSHPQASEVYAMLWLLLRSMKEEKCFANAFTDFEIILDECAL</sequence>
<evidence type="ECO:0000256" key="1">
    <source>
        <dbReference type="ARBA" id="ARBA00022737"/>
    </source>
</evidence>
<keyword evidence="1" id="KW-0677">Repeat</keyword>
<reference evidence="3" key="1">
    <citation type="submission" date="2025-05" db="UniProtKB">
        <authorList>
            <consortium name="RefSeq"/>
        </authorList>
    </citation>
    <scope>IDENTIFICATION</scope>
    <source>
        <tissue evidence="3">Seedling</tissue>
    </source>
</reference>
<dbReference type="FunFam" id="1.25.40.10:FF:000343">
    <property type="entry name" value="Pentatricopeptide repeat-containing protein At3g58590"/>
    <property type="match status" value="1"/>
</dbReference>
<dbReference type="NCBIfam" id="TIGR00756">
    <property type="entry name" value="PPR"/>
    <property type="match status" value="3"/>
</dbReference>
<accession>A0A6P6GMP5</accession>
<organism evidence="3">
    <name type="scientific">Ziziphus jujuba</name>
    <name type="common">Chinese jujube</name>
    <name type="synonym">Ziziphus sativa</name>
    <dbReference type="NCBI Taxonomy" id="326968"/>
    <lineage>
        <taxon>Eukaryota</taxon>
        <taxon>Viridiplantae</taxon>
        <taxon>Streptophyta</taxon>
        <taxon>Embryophyta</taxon>
        <taxon>Tracheophyta</taxon>
        <taxon>Spermatophyta</taxon>
        <taxon>Magnoliopsida</taxon>
        <taxon>eudicotyledons</taxon>
        <taxon>Gunneridae</taxon>
        <taxon>Pentapetalae</taxon>
        <taxon>rosids</taxon>
        <taxon>fabids</taxon>
        <taxon>Rosales</taxon>
        <taxon>Rhamnaceae</taxon>
        <taxon>Paliureae</taxon>
        <taxon>Ziziphus</taxon>
    </lineage>
</organism>